<name>A0A6V7GYW2_9HYME</name>
<proteinExistence type="predicted"/>
<accession>A0A6V7GYW2</accession>
<evidence type="ECO:0000256" key="1">
    <source>
        <dbReference type="SAM" id="MobiDB-lite"/>
    </source>
</evidence>
<evidence type="ECO:0000313" key="2">
    <source>
        <dbReference type="EMBL" id="CAD1470744.1"/>
    </source>
</evidence>
<comment type="caution">
    <text evidence="2">The sequence shown here is derived from an EMBL/GenBank/DDBJ whole genome shotgun (WGS) entry which is preliminary data.</text>
</comment>
<evidence type="ECO:0000313" key="3">
    <source>
        <dbReference type="Proteomes" id="UP000752696"/>
    </source>
</evidence>
<feature type="region of interest" description="Disordered" evidence="1">
    <location>
        <begin position="64"/>
        <end position="84"/>
    </location>
</feature>
<dbReference type="AlphaFoldDB" id="A0A6V7GYW2"/>
<organism evidence="2 3">
    <name type="scientific">Heterotrigona itama</name>
    <dbReference type="NCBI Taxonomy" id="395501"/>
    <lineage>
        <taxon>Eukaryota</taxon>
        <taxon>Metazoa</taxon>
        <taxon>Ecdysozoa</taxon>
        <taxon>Arthropoda</taxon>
        <taxon>Hexapoda</taxon>
        <taxon>Insecta</taxon>
        <taxon>Pterygota</taxon>
        <taxon>Neoptera</taxon>
        <taxon>Endopterygota</taxon>
        <taxon>Hymenoptera</taxon>
        <taxon>Apocrita</taxon>
        <taxon>Aculeata</taxon>
        <taxon>Apoidea</taxon>
        <taxon>Anthophila</taxon>
        <taxon>Apidae</taxon>
        <taxon>Heterotrigona</taxon>
    </lineage>
</organism>
<reference evidence="2" key="1">
    <citation type="submission" date="2020-07" db="EMBL/GenBank/DDBJ databases">
        <authorList>
            <person name="Nazaruddin N."/>
        </authorList>
    </citation>
    <scope>NUCLEOTIDE SEQUENCE</scope>
</reference>
<keyword evidence="3" id="KW-1185">Reference proteome</keyword>
<dbReference type="EMBL" id="CAJDYZ010003935">
    <property type="protein sequence ID" value="CAD1470744.1"/>
    <property type="molecule type" value="Genomic_DNA"/>
</dbReference>
<dbReference type="Proteomes" id="UP000752696">
    <property type="component" value="Unassembled WGS sequence"/>
</dbReference>
<protein>
    <submittedName>
        <fullName evidence="2">Uncharacterized protein</fullName>
    </submittedName>
</protein>
<sequence length="84" mass="9078">MEVREFQDTKITDEVVLEAFSRKAREEDSICPFLGATNEKRTRFSNFTYVSGANTSGEASRVSYSSVSQSSDGGVGTILPSGGM</sequence>
<gene>
    <name evidence="2" type="ORF">MHI_LOCUS201399</name>
</gene>